<name>Q7VRW8_BLOFL</name>
<dbReference type="HOGENOM" id="CLU_042432_5_0_6"/>
<evidence type="ECO:0000256" key="4">
    <source>
        <dbReference type="ARBA" id="ARBA00022691"/>
    </source>
</evidence>
<dbReference type="FunFam" id="3.40.50.150:FF:000028">
    <property type="entry name" value="Ubiquinone biosynthesis O-methyltransferase"/>
    <property type="match status" value="1"/>
</dbReference>
<evidence type="ECO:0000313" key="6">
    <source>
        <dbReference type="EMBL" id="CAD83166.1"/>
    </source>
</evidence>
<evidence type="ECO:0000256" key="5">
    <source>
        <dbReference type="HAMAP-Rule" id="MF_00472"/>
    </source>
</evidence>
<dbReference type="Pfam" id="PF13489">
    <property type="entry name" value="Methyltransf_23"/>
    <property type="match status" value="1"/>
</dbReference>
<dbReference type="KEGG" id="bfl:Bfl477"/>
<reference evidence="6 7" key="1">
    <citation type="journal article" date="2003" name="Proc. Natl. Acad. Sci. U.S.A.">
        <title>The genome sequence of Blochmannia floridanus: comparative analysis of reduced genomes.</title>
        <authorList>
            <person name="Gil R."/>
            <person name="Silva F.J."/>
            <person name="Zientz E."/>
            <person name="Delmotte F."/>
            <person name="Gonzalez-Candelas F."/>
            <person name="Latorre A."/>
            <person name="Rausell C."/>
            <person name="Kramerbeek J."/>
            <person name="Gadau J."/>
            <person name="Hoelldobler B."/>
            <person name="van Ham R.C.H.J."/>
            <person name="Gross R."/>
            <person name="Moya A."/>
        </authorList>
    </citation>
    <scope>NUCLEOTIDE SEQUENCE [LARGE SCALE GENOMIC DNA]</scope>
</reference>
<keyword evidence="4 5" id="KW-0949">S-adenosyl-L-methionine</keyword>
<keyword evidence="2 5" id="KW-0808">Transferase</keyword>
<dbReference type="PANTHER" id="PTHR43464:SF19">
    <property type="entry name" value="UBIQUINONE BIOSYNTHESIS O-METHYLTRANSFERASE, MITOCHONDRIAL"/>
    <property type="match status" value="1"/>
</dbReference>
<comment type="pathway">
    <text evidence="5">Cofactor biosynthesis; ubiquinone biosynthesis.</text>
</comment>
<evidence type="ECO:0000256" key="3">
    <source>
        <dbReference type="ARBA" id="ARBA00022688"/>
    </source>
</evidence>
<evidence type="ECO:0000256" key="1">
    <source>
        <dbReference type="ARBA" id="ARBA00022603"/>
    </source>
</evidence>
<dbReference type="EMBL" id="BX248583">
    <property type="protein sequence ID" value="CAD83166.1"/>
    <property type="molecule type" value="Genomic_DNA"/>
</dbReference>
<keyword evidence="1 5" id="KW-0489">Methyltransferase</keyword>
<dbReference type="eggNOG" id="COG2227">
    <property type="taxonomic scope" value="Bacteria"/>
</dbReference>
<accession>Q7VRW8</accession>
<dbReference type="EC" id="2.1.1.64" evidence="5"/>
<keyword evidence="7" id="KW-1185">Reference proteome</keyword>
<dbReference type="CDD" id="cd02440">
    <property type="entry name" value="AdoMet_MTases"/>
    <property type="match status" value="1"/>
</dbReference>
<sequence length="245" mass="27830">MIHTVNKIFKKHSKNINKKEINFFNTFATQWWNNTGVFKSLHHINEIRANYIIKNSHNLFKKKVLDIGCGGGLLSEKLAQAGAKVVGLDISPNSLIIAKAHALSKNLTINYILETAEEHALKYIKYYDLIACMELLEHVPDPLSIIHACSSMVKVGGSVFFSTLNRTMKAWLLVIIGAEYLIHLLPIGTHTFNKFITPSELLNWIDTTKLEANNITGIYYNPFNYYCTLTQDISVNYILYTQCMS</sequence>
<dbReference type="GO" id="GO:0102208">
    <property type="term" value="F:2-polyprenyl-6-hydroxyphenol methylase activity"/>
    <property type="evidence" value="ECO:0007669"/>
    <property type="project" value="UniProtKB-EC"/>
</dbReference>
<dbReference type="Gene3D" id="3.40.50.150">
    <property type="entry name" value="Vaccinia Virus protein VP39"/>
    <property type="match status" value="1"/>
</dbReference>
<evidence type="ECO:0000256" key="2">
    <source>
        <dbReference type="ARBA" id="ARBA00022679"/>
    </source>
</evidence>
<comment type="catalytic activity">
    <reaction evidence="5">
        <text>a 3-demethylubiquinol + S-adenosyl-L-methionine = a ubiquinol + S-adenosyl-L-homocysteine + H(+)</text>
        <dbReference type="Rhea" id="RHEA:44380"/>
        <dbReference type="Rhea" id="RHEA-COMP:9566"/>
        <dbReference type="Rhea" id="RHEA-COMP:10914"/>
        <dbReference type="ChEBI" id="CHEBI:15378"/>
        <dbReference type="ChEBI" id="CHEBI:17976"/>
        <dbReference type="ChEBI" id="CHEBI:57856"/>
        <dbReference type="ChEBI" id="CHEBI:59789"/>
        <dbReference type="ChEBI" id="CHEBI:84422"/>
        <dbReference type="EC" id="2.1.1.64"/>
    </reaction>
</comment>
<keyword evidence="3 5" id="KW-0831">Ubiquinone biosynthesis</keyword>
<dbReference type="HAMAP" id="MF_00472">
    <property type="entry name" value="UbiG"/>
    <property type="match status" value="1"/>
</dbReference>
<organism evidence="6 7">
    <name type="scientific">Blochmanniella floridana</name>
    <dbReference type="NCBI Taxonomy" id="203907"/>
    <lineage>
        <taxon>Bacteria</taxon>
        <taxon>Pseudomonadati</taxon>
        <taxon>Pseudomonadota</taxon>
        <taxon>Gammaproteobacteria</taxon>
        <taxon>Enterobacterales</taxon>
        <taxon>Enterobacteriaceae</taxon>
        <taxon>ant endosymbionts</taxon>
        <taxon>Candidatus Blochmanniella</taxon>
    </lineage>
</organism>
<dbReference type="GO" id="GO:0032259">
    <property type="term" value="P:methylation"/>
    <property type="evidence" value="ECO:0007669"/>
    <property type="project" value="UniProtKB-KW"/>
</dbReference>
<dbReference type="AlphaFoldDB" id="Q7VRW8"/>
<gene>
    <name evidence="5 6" type="primary">ubiG</name>
    <name evidence="6" type="ordered locus">Bfl477</name>
</gene>
<feature type="binding site" evidence="5">
    <location>
        <position position="133"/>
    </location>
    <ligand>
        <name>S-adenosyl-L-methionine</name>
        <dbReference type="ChEBI" id="CHEBI:59789"/>
    </ligand>
</feature>
<dbReference type="InterPro" id="IPR010233">
    <property type="entry name" value="UbiG_MeTrfase"/>
</dbReference>
<feature type="binding site" evidence="5">
    <location>
        <position position="89"/>
    </location>
    <ligand>
        <name>S-adenosyl-L-methionine</name>
        <dbReference type="ChEBI" id="CHEBI:59789"/>
    </ligand>
</feature>
<feature type="binding site" evidence="5">
    <location>
        <position position="68"/>
    </location>
    <ligand>
        <name>S-adenosyl-L-methionine</name>
        <dbReference type="ChEBI" id="CHEBI:59789"/>
    </ligand>
</feature>
<comment type="function">
    <text evidence="5">O-methyltransferase that catalyzes the 2 O-methylation steps in the ubiquinone biosynthetic pathway.</text>
</comment>
<dbReference type="GO" id="GO:0061542">
    <property type="term" value="F:3-demethylubiquinol 3-O-methyltransferase activity"/>
    <property type="evidence" value="ECO:0007669"/>
    <property type="project" value="UniProtKB-UniRule"/>
</dbReference>
<proteinExistence type="inferred from homology"/>
<dbReference type="UniPathway" id="UPA00232"/>
<dbReference type="OrthoDB" id="9801538at2"/>
<dbReference type="GO" id="GO:0010420">
    <property type="term" value="F:polyprenyldihydroxybenzoate methyltransferase activity"/>
    <property type="evidence" value="ECO:0007669"/>
    <property type="project" value="InterPro"/>
</dbReference>
<comment type="similarity">
    <text evidence="5">Belongs to the methyltransferase superfamily. UbiG/COQ3 family.</text>
</comment>
<dbReference type="Proteomes" id="UP000002192">
    <property type="component" value="Chromosome"/>
</dbReference>
<dbReference type="EC" id="2.1.1.222" evidence="5"/>
<dbReference type="NCBIfam" id="TIGR01983">
    <property type="entry name" value="UbiG"/>
    <property type="match status" value="1"/>
</dbReference>
<dbReference type="SUPFAM" id="SSF53335">
    <property type="entry name" value="S-adenosyl-L-methionine-dependent methyltransferases"/>
    <property type="match status" value="1"/>
</dbReference>
<comment type="catalytic activity">
    <reaction evidence="5">
        <text>a 3-(all-trans-polyprenyl)benzene-1,2-diol + S-adenosyl-L-methionine = a 2-methoxy-6-(all-trans-polyprenyl)phenol + S-adenosyl-L-homocysteine + H(+)</text>
        <dbReference type="Rhea" id="RHEA:31411"/>
        <dbReference type="Rhea" id="RHEA-COMP:9550"/>
        <dbReference type="Rhea" id="RHEA-COMP:9551"/>
        <dbReference type="ChEBI" id="CHEBI:15378"/>
        <dbReference type="ChEBI" id="CHEBI:57856"/>
        <dbReference type="ChEBI" id="CHEBI:59789"/>
        <dbReference type="ChEBI" id="CHEBI:62729"/>
        <dbReference type="ChEBI" id="CHEBI:62731"/>
        <dbReference type="EC" id="2.1.1.222"/>
    </reaction>
</comment>
<dbReference type="InterPro" id="IPR029063">
    <property type="entry name" value="SAM-dependent_MTases_sf"/>
</dbReference>
<dbReference type="PANTHER" id="PTHR43464">
    <property type="entry name" value="METHYLTRANSFERASE"/>
    <property type="match status" value="1"/>
</dbReference>
<keyword evidence="6" id="KW-0830">Ubiquinone</keyword>
<evidence type="ECO:0000313" key="7">
    <source>
        <dbReference type="Proteomes" id="UP000002192"/>
    </source>
</evidence>
<protein>
    <recommendedName>
        <fullName evidence="5">Ubiquinone biosynthesis O-methyltransferase</fullName>
    </recommendedName>
    <alternativeName>
        <fullName evidence="5">2-polyprenyl-6-hydroxyphenol methylase</fullName>
        <ecNumber evidence="5">2.1.1.222</ecNumber>
    </alternativeName>
    <alternativeName>
        <fullName evidence="5">3-demethylubiquinone 3-O-methyltransferase</fullName>
        <ecNumber evidence="5">2.1.1.64</ecNumber>
    </alternativeName>
</protein>
<dbReference type="STRING" id="203907.Bfl477"/>
<feature type="binding site" evidence="5">
    <location>
        <position position="48"/>
    </location>
    <ligand>
        <name>S-adenosyl-L-methionine</name>
        <dbReference type="ChEBI" id="CHEBI:59789"/>
    </ligand>
</feature>